<keyword evidence="1" id="KW-0472">Membrane</keyword>
<dbReference type="AlphaFoldDB" id="A0A2Z5PEU8"/>
<evidence type="ECO:0008006" key="4">
    <source>
        <dbReference type="Google" id="ProtNLM"/>
    </source>
</evidence>
<evidence type="ECO:0000256" key="1">
    <source>
        <dbReference type="SAM" id="Phobius"/>
    </source>
</evidence>
<name>A0A2Z5PEU8_METMI</name>
<dbReference type="EMBL" id="AP011528">
    <property type="protein sequence ID" value="BAP62132.1"/>
    <property type="molecule type" value="Genomic_DNA"/>
</dbReference>
<dbReference type="Proteomes" id="UP000263689">
    <property type="component" value="Chromosome"/>
</dbReference>
<accession>A0A2Z5PEU8</accession>
<feature type="transmembrane region" description="Helical" evidence="1">
    <location>
        <begin position="205"/>
        <end position="224"/>
    </location>
</feature>
<reference evidence="2 3" key="1">
    <citation type="submission" date="2009-06" db="EMBL/GenBank/DDBJ databases">
        <title>Molecular Evidence for Microbiologically Influenced Corrosion from genome of Methanogen.</title>
        <authorList>
            <person name="Ito N."/>
            <person name="Tsurumaru H."/>
            <person name="Shimizu A."/>
            <person name="Harada T."/>
            <person name="Hosoyama A."/>
            <person name="Horikawa H."/>
            <person name="Wakai S."/>
            <person name="Sasaki K."/>
            <person name="Nishijima K."/>
            <person name="Ataku H."/>
            <person name="Yamazaki J."/>
            <person name="Mise M."/>
            <person name="Yamazaki S."/>
            <person name="Tanikawa S."/>
            <person name="Harayama S."/>
            <person name="Fujita N."/>
        </authorList>
    </citation>
    <scope>NUCLEOTIDE SEQUENCE [LARGE SCALE GENOMIC DNA]</scope>
    <source>
        <strain evidence="3">OS7 ( NBRC 103642)</strain>
    </source>
</reference>
<evidence type="ECO:0000313" key="3">
    <source>
        <dbReference type="Proteomes" id="UP000263689"/>
    </source>
</evidence>
<proteinExistence type="predicted"/>
<organism evidence="2 3">
    <name type="scientific">Methanococcus maripaludis OS7</name>
    <dbReference type="NCBI Taxonomy" id="637915"/>
    <lineage>
        <taxon>Archaea</taxon>
        <taxon>Methanobacteriati</taxon>
        <taxon>Methanobacteriota</taxon>
        <taxon>Methanomada group</taxon>
        <taxon>Methanococci</taxon>
        <taxon>Methanococcales</taxon>
        <taxon>Methanococcaceae</taxon>
        <taxon>Methanococcus</taxon>
    </lineage>
</organism>
<keyword evidence="1" id="KW-0812">Transmembrane</keyword>
<dbReference type="KEGG" id="mmao:MMOS7_00460"/>
<protein>
    <recommendedName>
        <fullName evidence="4">PEGA domain-containing protein</fullName>
    </recommendedName>
</protein>
<keyword evidence="1" id="KW-1133">Transmembrane helix</keyword>
<sequence>MSDLDLKKSVKGFGLLFMLLISLISSVCATDVTFNVGMDGVTVTEGETDLGIINTTGTINFTDEEHNLTFSAVNYDSYNLTVNPTSATEYNVTLNETTYTIVINSELDTFEIYDEEGTLVGTFDDVSRILELTAGTYNYTAVKTGYENESLDFIVPDTEELNVSMILLPQNTTDDTADNATDEEIPVTIIVISDADSKLEQLNDFFHDNVAVMCVIGLVVIYGVGRSMKKTQHKPGNRN</sequence>
<gene>
    <name evidence="2" type="ORF">MMOS7_00460</name>
</gene>
<evidence type="ECO:0000313" key="2">
    <source>
        <dbReference type="EMBL" id="BAP62132.1"/>
    </source>
</evidence>